<dbReference type="SUPFAM" id="SSF54427">
    <property type="entry name" value="NTF2-like"/>
    <property type="match status" value="1"/>
</dbReference>
<dbReference type="GO" id="GO:0004499">
    <property type="term" value="F:N,N-dimethylaniline monooxygenase activity"/>
    <property type="evidence" value="ECO:0007669"/>
    <property type="project" value="InterPro"/>
</dbReference>
<dbReference type="Gene3D" id="3.10.450.50">
    <property type="match status" value="1"/>
</dbReference>
<reference evidence="4 5" key="1">
    <citation type="submission" date="2018-11" db="EMBL/GenBank/DDBJ databases">
        <title>Genome assembly of Steccherinum ochraceum LE-BIN_3174, the white-rot fungus of the Steccherinaceae family (The Residual Polyporoid clade, Polyporales, Basidiomycota).</title>
        <authorList>
            <person name="Fedorova T.V."/>
            <person name="Glazunova O.A."/>
            <person name="Landesman E.O."/>
            <person name="Moiseenko K.V."/>
            <person name="Psurtseva N.V."/>
            <person name="Savinova O.S."/>
            <person name="Shakhova N.V."/>
            <person name="Tyazhelova T.V."/>
            <person name="Vasina D.V."/>
        </authorList>
    </citation>
    <scope>NUCLEOTIDE SEQUENCE [LARGE SCALE GENOMIC DNA]</scope>
    <source>
        <strain evidence="4 5">LE-BIN_3174</strain>
    </source>
</reference>
<dbReference type="PANTHER" id="PTHR43539">
    <property type="entry name" value="FLAVIN-BINDING MONOOXYGENASE-LIKE PROTEIN (AFU_ORTHOLOGUE AFUA_4G09220)"/>
    <property type="match status" value="1"/>
</dbReference>
<dbReference type="GO" id="GO:0050660">
    <property type="term" value="F:flavin adenine dinucleotide binding"/>
    <property type="evidence" value="ECO:0007669"/>
    <property type="project" value="InterPro"/>
</dbReference>
<evidence type="ECO:0000313" key="5">
    <source>
        <dbReference type="Proteomes" id="UP000292702"/>
    </source>
</evidence>
<keyword evidence="5" id="KW-1185">Reference proteome</keyword>
<dbReference type="Pfam" id="PF00743">
    <property type="entry name" value="FMO-like"/>
    <property type="match status" value="1"/>
</dbReference>
<dbReference type="GO" id="GO:0050661">
    <property type="term" value="F:NADP binding"/>
    <property type="evidence" value="ECO:0007669"/>
    <property type="project" value="InterPro"/>
</dbReference>
<dbReference type="AlphaFoldDB" id="A0A4R0RDR7"/>
<keyword evidence="1" id="KW-0285">Flavoprotein</keyword>
<sequence>MTTVGSIGPKGLPTLDKLNASVPDDLDVQKTAKDFLSSFAKAVESKDVSRVLSLLHPDAWWRDALALTWDLRTFQGQSKIKQFLSDRLGQSKMHGFKLVEAKLAPEGTDLVWILLRFKFETDVALGSGIARLVPTSTGEWKAFLMATLMDDLKDYPEQLGPRRSLEPTHGEWFGDRQRELEFADSNPEVLIVGGSQSGLMLGARLKHLNVSNLIIEKTPRVGDQWRLRYDALCLHDPVWYDHLPYMPFPEYWPTYCPALKLADWLEAYAKNMELNVWTSSTPTEIKQDKSNNKWHVKVKRGDGSERTFTVDHVVFALGVGAGKANIPVFKGRENFEGEVIHSSKFKSAKDYIGKKVAIVGACTSGHDIGYDCGAAGLDVTMVQRSSTYIMSIKNGMTKHMQSLYWEGGPPTDVADHLNNSVPILFDKVKSVQLLDGLHKAGFRTNKGSEGSGLFYLVLTRLGGYYFDTGASPMIVDGRIKVKSGSEIDHFTKDGLKFKDGSELKADVVVLCTGYGDIRGPVRDLLEPDVAKKIGPIWDLNEEGELQGTWREIGAPNLWYHMGNLAMSRFYSKQVALQIKAKQAGIFGKRYSAPVKQH</sequence>
<dbReference type="InterPro" id="IPR050982">
    <property type="entry name" value="Auxin_biosynth/cation_transpt"/>
</dbReference>
<dbReference type="Proteomes" id="UP000292702">
    <property type="component" value="Unassembled WGS sequence"/>
</dbReference>
<dbReference type="Gene3D" id="3.50.50.60">
    <property type="entry name" value="FAD/NAD(P)-binding domain"/>
    <property type="match status" value="2"/>
</dbReference>
<dbReference type="InterPro" id="IPR032710">
    <property type="entry name" value="NTF2-like_dom_sf"/>
</dbReference>
<dbReference type="EMBL" id="RWJN01000141">
    <property type="protein sequence ID" value="TCD66290.1"/>
    <property type="molecule type" value="Genomic_DNA"/>
</dbReference>
<proteinExistence type="predicted"/>
<evidence type="ECO:0008006" key="6">
    <source>
        <dbReference type="Google" id="ProtNLM"/>
    </source>
</evidence>
<protein>
    <recommendedName>
        <fullName evidence="6">FAD/NAD(P)-binding domain-containing protein</fullName>
    </recommendedName>
</protein>
<comment type="caution">
    <text evidence="4">The sequence shown here is derived from an EMBL/GenBank/DDBJ whole genome shotgun (WGS) entry which is preliminary data.</text>
</comment>
<dbReference type="STRING" id="92696.A0A4R0RDR7"/>
<dbReference type="SUPFAM" id="SSF51905">
    <property type="entry name" value="FAD/NAD(P)-binding domain"/>
    <property type="match status" value="2"/>
</dbReference>
<accession>A0A4R0RDR7</accession>
<dbReference type="OrthoDB" id="74360at2759"/>
<organism evidence="4 5">
    <name type="scientific">Steccherinum ochraceum</name>
    <dbReference type="NCBI Taxonomy" id="92696"/>
    <lineage>
        <taxon>Eukaryota</taxon>
        <taxon>Fungi</taxon>
        <taxon>Dikarya</taxon>
        <taxon>Basidiomycota</taxon>
        <taxon>Agaricomycotina</taxon>
        <taxon>Agaricomycetes</taxon>
        <taxon>Polyporales</taxon>
        <taxon>Steccherinaceae</taxon>
        <taxon>Steccherinum</taxon>
    </lineage>
</organism>
<gene>
    <name evidence="4" type="ORF">EIP91_001581</name>
</gene>
<dbReference type="PANTHER" id="PTHR43539:SF26">
    <property type="entry name" value="MONOOXYGENASE, PUTATIVE-RELATED"/>
    <property type="match status" value="1"/>
</dbReference>
<evidence type="ECO:0000256" key="2">
    <source>
        <dbReference type="ARBA" id="ARBA00022827"/>
    </source>
</evidence>
<name>A0A4R0RDR7_9APHY</name>
<evidence type="ECO:0000256" key="3">
    <source>
        <dbReference type="ARBA" id="ARBA00023002"/>
    </source>
</evidence>
<dbReference type="InterPro" id="IPR020946">
    <property type="entry name" value="Flavin_mOase-like"/>
</dbReference>
<keyword evidence="2" id="KW-0274">FAD</keyword>
<dbReference type="InterPro" id="IPR036188">
    <property type="entry name" value="FAD/NAD-bd_sf"/>
</dbReference>
<evidence type="ECO:0000313" key="4">
    <source>
        <dbReference type="EMBL" id="TCD66290.1"/>
    </source>
</evidence>
<evidence type="ECO:0000256" key="1">
    <source>
        <dbReference type="ARBA" id="ARBA00022630"/>
    </source>
</evidence>
<keyword evidence="3" id="KW-0560">Oxidoreductase</keyword>